<evidence type="ECO:0000313" key="1">
    <source>
        <dbReference type="EMBL" id="RDY11569.1"/>
    </source>
</evidence>
<comment type="caution">
    <text evidence="1">The sequence shown here is derived from an EMBL/GenBank/DDBJ whole genome shotgun (WGS) entry which is preliminary data.</text>
</comment>
<dbReference type="Proteomes" id="UP000257109">
    <property type="component" value="Unassembled WGS sequence"/>
</dbReference>
<accession>A0A371I954</accession>
<dbReference type="PANTHER" id="PTHR32108:SF9">
    <property type="entry name" value="REVERSE TRANSCRIPTASE RNASE H-LIKE DOMAIN-CONTAINING PROTEIN"/>
    <property type="match status" value="1"/>
</dbReference>
<reference evidence="1" key="1">
    <citation type="submission" date="2018-05" db="EMBL/GenBank/DDBJ databases">
        <title>Draft genome of Mucuna pruriens seed.</title>
        <authorList>
            <person name="Nnadi N.E."/>
            <person name="Vos R."/>
            <person name="Hasami M.H."/>
            <person name="Devisetty U.K."/>
            <person name="Aguiy J.C."/>
        </authorList>
    </citation>
    <scope>NUCLEOTIDE SEQUENCE [LARGE SCALE GENOMIC DNA]</scope>
    <source>
        <strain evidence="1">JCA_2017</strain>
    </source>
</reference>
<protein>
    <submittedName>
        <fullName evidence="1">Uncharacterized protein</fullName>
    </submittedName>
</protein>
<dbReference type="PANTHER" id="PTHR32108">
    <property type="entry name" value="DNA-DIRECTED RNA POLYMERASE SUBUNIT ALPHA"/>
    <property type="match status" value="1"/>
</dbReference>
<evidence type="ECO:0000313" key="2">
    <source>
        <dbReference type="Proteomes" id="UP000257109"/>
    </source>
</evidence>
<dbReference type="EMBL" id="QJKJ01000618">
    <property type="protein sequence ID" value="RDY11569.1"/>
    <property type="molecule type" value="Genomic_DNA"/>
</dbReference>
<keyword evidence="2" id="KW-1185">Reference proteome</keyword>
<dbReference type="OrthoDB" id="1272705at2759"/>
<name>A0A371I954_MUCPR</name>
<proteinExistence type="predicted"/>
<feature type="non-terminal residue" evidence="1">
    <location>
        <position position="1"/>
    </location>
</feature>
<sequence length="278" mass="31339">MIPIGIGKGKQQENYPRDDEVRRMLQDLMDKGLVQINSKRKDVKVAIVQGGKPNNAPRPLVIHYTPTGNTPRPLELRVSAPFPYKNSKAVPCRHNVEVKAKSTDVTNIVGIGGITKSGWIYAPENLRKENLEEVRNEESIEFLKFISQSEYELMKVLNEAHVDKNISLDKFGEIVGNIMVNNYLAFSNEEIPTKGRGHNRALNISIKCLDHLLTRVLIDNDSSLNVMPKATLEKFPYDKTRVRNSSTIVRAFDGSKRAVMGELEIPVQIGPFIFQTPF</sequence>
<gene>
    <name evidence="1" type="ORF">CR513_03761</name>
</gene>
<dbReference type="AlphaFoldDB" id="A0A371I954"/>
<organism evidence="1 2">
    <name type="scientific">Mucuna pruriens</name>
    <name type="common">Velvet bean</name>
    <name type="synonym">Dolichos pruriens</name>
    <dbReference type="NCBI Taxonomy" id="157652"/>
    <lineage>
        <taxon>Eukaryota</taxon>
        <taxon>Viridiplantae</taxon>
        <taxon>Streptophyta</taxon>
        <taxon>Embryophyta</taxon>
        <taxon>Tracheophyta</taxon>
        <taxon>Spermatophyta</taxon>
        <taxon>Magnoliopsida</taxon>
        <taxon>eudicotyledons</taxon>
        <taxon>Gunneridae</taxon>
        <taxon>Pentapetalae</taxon>
        <taxon>rosids</taxon>
        <taxon>fabids</taxon>
        <taxon>Fabales</taxon>
        <taxon>Fabaceae</taxon>
        <taxon>Papilionoideae</taxon>
        <taxon>50 kb inversion clade</taxon>
        <taxon>NPAAA clade</taxon>
        <taxon>indigoferoid/millettioid clade</taxon>
        <taxon>Phaseoleae</taxon>
        <taxon>Mucuna</taxon>
    </lineage>
</organism>